<dbReference type="InterPro" id="IPR011990">
    <property type="entry name" value="TPR-like_helical_dom_sf"/>
</dbReference>
<evidence type="ECO:0008006" key="3">
    <source>
        <dbReference type="Google" id="ProtNLM"/>
    </source>
</evidence>
<proteinExistence type="predicted"/>
<name>A0ABN2AZJ6_9ACTN</name>
<protein>
    <recommendedName>
        <fullName evidence="3">Tetratricopeptide repeat protein</fullName>
    </recommendedName>
</protein>
<dbReference type="Pfam" id="PF07721">
    <property type="entry name" value="TPR_4"/>
    <property type="match status" value="5"/>
</dbReference>
<dbReference type="EMBL" id="BAAAQD010000011">
    <property type="protein sequence ID" value="GAA1529864.1"/>
    <property type="molecule type" value="Genomic_DNA"/>
</dbReference>
<organism evidence="1 2">
    <name type="scientific">Dactylosporangium maewongense</name>
    <dbReference type="NCBI Taxonomy" id="634393"/>
    <lineage>
        <taxon>Bacteria</taxon>
        <taxon>Bacillati</taxon>
        <taxon>Actinomycetota</taxon>
        <taxon>Actinomycetes</taxon>
        <taxon>Micromonosporales</taxon>
        <taxon>Micromonosporaceae</taxon>
        <taxon>Dactylosporangium</taxon>
    </lineage>
</organism>
<dbReference type="SUPFAM" id="SSF48452">
    <property type="entry name" value="TPR-like"/>
    <property type="match status" value="1"/>
</dbReference>
<keyword evidence="2" id="KW-1185">Reference proteome</keyword>
<comment type="caution">
    <text evidence="1">The sequence shown here is derived from an EMBL/GenBank/DDBJ whole genome shotgun (WGS) entry which is preliminary data.</text>
</comment>
<sequence>MDVHARFIRDRRVPVGIARRLAGLGHAGILRVRAAAGDEGCAQVLAEHDPDDAALDRFTDAGWLPVLRARAAALHGRGRTGDALALLTPWVDDHRVAREVAALLGAQGRVEEVFALLVPRLGEAGVAAALFEVAAAAGRGGEAFAVLEPLAGGSAHVAGVVAAELERRDAVDEAVAVLRPHAPYVLDQAGRLLHRHGRAGDLRDWAADVACRGYRDGRLTMWLAEVLERQGDVEGAADVLKPFDGVPLAQLYSRNGRIEEAVAILTELATRGDDPECALHALGGFAPDAALALLEDTHDVDLLMIRVELLVERGRVPEAVAALRACPDHDLPSVRARLGELLAGQGREDEAIAALSDPAGLAPATLLAELLLRRGRVQDALDVLDRYHDRRR</sequence>
<dbReference type="Proteomes" id="UP001501470">
    <property type="component" value="Unassembled WGS sequence"/>
</dbReference>
<dbReference type="InterPro" id="IPR011717">
    <property type="entry name" value="TPR-4"/>
</dbReference>
<dbReference type="RefSeq" id="WP_344504904.1">
    <property type="nucleotide sequence ID" value="NZ_BAAAQD010000011.1"/>
</dbReference>
<gene>
    <name evidence="1" type="ORF">GCM10009827_053970</name>
</gene>
<evidence type="ECO:0000313" key="2">
    <source>
        <dbReference type="Proteomes" id="UP001501470"/>
    </source>
</evidence>
<evidence type="ECO:0000313" key="1">
    <source>
        <dbReference type="EMBL" id="GAA1529864.1"/>
    </source>
</evidence>
<reference evidence="1 2" key="1">
    <citation type="journal article" date="2019" name="Int. J. Syst. Evol. Microbiol.">
        <title>The Global Catalogue of Microorganisms (GCM) 10K type strain sequencing project: providing services to taxonomists for standard genome sequencing and annotation.</title>
        <authorList>
            <consortium name="The Broad Institute Genomics Platform"/>
            <consortium name="The Broad Institute Genome Sequencing Center for Infectious Disease"/>
            <person name="Wu L."/>
            <person name="Ma J."/>
        </authorList>
    </citation>
    <scope>NUCLEOTIDE SEQUENCE [LARGE SCALE GENOMIC DNA]</scope>
    <source>
        <strain evidence="1 2">JCM 15933</strain>
    </source>
</reference>
<accession>A0ABN2AZJ6</accession>
<dbReference type="Gene3D" id="1.25.40.10">
    <property type="entry name" value="Tetratricopeptide repeat domain"/>
    <property type="match status" value="1"/>
</dbReference>